<organism evidence="2 3">
    <name type="scientific">Hymenochirus boettgeri</name>
    <name type="common">Congo dwarf clawed frog</name>
    <dbReference type="NCBI Taxonomy" id="247094"/>
    <lineage>
        <taxon>Eukaryota</taxon>
        <taxon>Metazoa</taxon>
        <taxon>Chordata</taxon>
        <taxon>Craniata</taxon>
        <taxon>Vertebrata</taxon>
        <taxon>Euteleostomi</taxon>
        <taxon>Amphibia</taxon>
        <taxon>Batrachia</taxon>
        <taxon>Anura</taxon>
        <taxon>Pipoidea</taxon>
        <taxon>Pipidae</taxon>
        <taxon>Pipinae</taxon>
        <taxon>Hymenochirus</taxon>
    </lineage>
</organism>
<dbReference type="GO" id="GO:0005524">
    <property type="term" value="F:ATP binding"/>
    <property type="evidence" value="ECO:0007669"/>
    <property type="project" value="UniProtKB-KW"/>
</dbReference>
<dbReference type="InterPro" id="IPR036113">
    <property type="entry name" value="Asp/Glu-ADT_sf_sub_c"/>
</dbReference>
<evidence type="ECO:0000313" key="2">
    <source>
        <dbReference type="EMBL" id="KAG8455802.1"/>
    </source>
</evidence>
<keyword evidence="1" id="KW-0067">ATP-binding</keyword>
<evidence type="ECO:0000313" key="3">
    <source>
        <dbReference type="Proteomes" id="UP000812440"/>
    </source>
</evidence>
<dbReference type="GO" id="GO:0030956">
    <property type="term" value="C:glutamyl-tRNA(Gln) amidotransferase complex"/>
    <property type="evidence" value="ECO:0007669"/>
    <property type="project" value="UniProtKB-UniRule"/>
</dbReference>
<accession>A0A8T2KHM7</accession>
<comment type="function">
    <text evidence="1">Allows the formation of correctly charged Gln-tRNA(Gln) through the transamidation of misacylated Glu-tRNA(Gln) in the mitochondria. The reaction takes place in the presence of glutamine and ATP through an activated gamma-phospho-Glu-tRNA(Gln).</text>
</comment>
<dbReference type="HAMAP" id="MF_00122">
    <property type="entry name" value="GatC"/>
    <property type="match status" value="1"/>
</dbReference>
<keyword evidence="1" id="KW-0648">Protein biosynthesis</keyword>
<dbReference type="PANTHER" id="PTHR15004">
    <property type="entry name" value="GLUTAMYL-TRNA(GLN) AMIDOTRANSFERASE SUBUNIT C, MITOCHONDRIAL"/>
    <property type="match status" value="1"/>
</dbReference>
<comment type="caution">
    <text evidence="2">The sequence shown here is derived from an EMBL/GenBank/DDBJ whole genome shotgun (WGS) entry which is preliminary data.</text>
</comment>
<dbReference type="SUPFAM" id="SSF141000">
    <property type="entry name" value="Glu-tRNAGln amidotransferase C subunit"/>
    <property type="match status" value="1"/>
</dbReference>
<comment type="subunit">
    <text evidence="1">Subunit of the heterotrimeric GatCAB amidotransferase (AdT) complex, composed of A (QRSL1), B (GATB) and C (GATC) subunits.</text>
</comment>
<keyword evidence="1" id="KW-0496">Mitochondrion</keyword>
<dbReference type="GO" id="GO:0070681">
    <property type="term" value="P:glutaminyl-tRNAGln biosynthesis via transamidation"/>
    <property type="evidence" value="ECO:0007669"/>
    <property type="project" value="UniProtKB-UniRule"/>
</dbReference>
<sequence length="139" mass="15618">MPSLLKAKQTKMWTKAGILFSIVHRRWLSASKCKQSPVGLDLINHLERLALVDFGNLEGVNRLENAIQFADQLHSVNTEGVEPLTSVLEARSLYIRRDTVISGNCNEMLLENAKKVVEEYFVAPPGNIPLPTQHQKMPL</sequence>
<comment type="subcellular location">
    <subcellularLocation>
        <location evidence="1">Mitochondrion</location>
    </subcellularLocation>
</comment>
<dbReference type="Proteomes" id="UP000812440">
    <property type="component" value="Chromosome 1"/>
</dbReference>
<dbReference type="EC" id="6.3.5.-" evidence="1"/>
<protein>
    <recommendedName>
        <fullName evidence="1">Glutamyl-tRNA(Gln) amidotransferase subunit C, mitochondrial</fullName>
        <shortName evidence="1">Glu-AdT subunit C</shortName>
        <ecNumber evidence="1">6.3.5.-</ecNumber>
    </recommendedName>
</protein>
<keyword evidence="3" id="KW-1185">Reference proteome</keyword>
<dbReference type="EMBL" id="JAACNH010000001">
    <property type="protein sequence ID" value="KAG8455802.1"/>
    <property type="molecule type" value="Genomic_DNA"/>
</dbReference>
<dbReference type="PANTHER" id="PTHR15004:SF0">
    <property type="entry name" value="GLUTAMYL-TRNA(GLN) AMIDOTRANSFERASE SUBUNIT C, MITOCHONDRIAL"/>
    <property type="match status" value="1"/>
</dbReference>
<dbReference type="InterPro" id="IPR003837">
    <property type="entry name" value="GatC"/>
</dbReference>
<dbReference type="OrthoDB" id="5394539at2759"/>
<gene>
    <name evidence="1" type="primary">GATC</name>
    <name evidence="2" type="ORF">GDO86_001845</name>
</gene>
<dbReference type="GO" id="GO:0032543">
    <property type="term" value="P:mitochondrial translation"/>
    <property type="evidence" value="ECO:0007669"/>
    <property type="project" value="UniProtKB-UniRule"/>
</dbReference>
<name>A0A8T2KHM7_9PIPI</name>
<proteinExistence type="inferred from homology"/>
<comment type="similarity">
    <text evidence="1">Belongs to the GatC family.</text>
</comment>
<dbReference type="AlphaFoldDB" id="A0A8T2KHM7"/>
<dbReference type="Pfam" id="PF02686">
    <property type="entry name" value="GatC"/>
    <property type="match status" value="1"/>
</dbReference>
<dbReference type="GO" id="GO:0005739">
    <property type="term" value="C:mitochondrion"/>
    <property type="evidence" value="ECO:0007669"/>
    <property type="project" value="UniProtKB-SubCell"/>
</dbReference>
<comment type="catalytic activity">
    <reaction evidence="1">
        <text>L-glutamyl-tRNA(Gln) + L-glutamine + ATP + H2O = L-glutaminyl-tRNA(Gln) + L-glutamate + ADP + phosphate + H(+)</text>
        <dbReference type="Rhea" id="RHEA:17521"/>
        <dbReference type="Rhea" id="RHEA-COMP:9681"/>
        <dbReference type="Rhea" id="RHEA-COMP:9684"/>
        <dbReference type="ChEBI" id="CHEBI:15377"/>
        <dbReference type="ChEBI" id="CHEBI:15378"/>
        <dbReference type="ChEBI" id="CHEBI:29985"/>
        <dbReference type="ChEBI" id="CHEBI:30616"/>
        <dbReference type="ChEBI" id="CHEBI:43474"/>
        <dbReference type="ChEBI" id="CHEBI:58359"/>
        <dbReference type="ChEBI" id="CHEBI:78520"/>
        <dbReference type="ChEBI" id="CHEBI:78521"/>
        <dbReference type="ChEBI" id="CHEBI:456216"/>
    </reaction>
</comment>
<evidence type="ECO:0000256" key="1">
    <source>
        <dbReference type="HAMAP-Rule" id="MF_03149"/>
    </source>
</evidence>
<keyword evidence="1" id="KW-0547">Nucleotide-binding</keyword>
<reference evidence="2" key="1">
    <citation type="thesis" date="2020" institute="ProQuest LLC" country="789 East Eisenhower Parkway, Ann Arbor, MI, USA">
        <title>Comparative Genomics and Chromosome Evolution.</title>
        <authorList>
            <person name="Mudd A.B."/>
        </authorList>
    </citation>
    <scope>NUCLEOTIDE SEQUENCE</scope>
    <source>
        <strain evidence="2">Female2</strain>
        <tissue evidence="2">Blood</tissue>
    </source>
</reference>
<keyword evidence="1" id="KW-0436">Ligase</keyword>
<dbReference type="GO" id="GO:0050567">
    <property type="term" value="F:glutaminyl-tRNA synthase (glutamine-hydrolyzing) activity"/>
    <property type="evidence" value="ECO:0007669"/>
    <property type="project" value="UniProtKB-UniRule"/>
</dbReference>
<dbReference type="GO" id="GO:0006450">
    <property type="term" value="P:regulation of translational fidelity"/>
    <property type="evidence" value="ECO:0007669"/>
    <property type="project" value="InterPro"/>
</dbReference>